<gene>
    <name evidence="1" type="ORF">D7M11_15965</name>
</gene>
<proteinExistence type="predicted"/>
<dbReference type="RefSeq" id="WP_120748227.1">
    <property type="nucleotide sequence ID" value="NZ_RBAH01000010.1"/>
</dbReference>
<evidence type="ECO:0000313" key="2">
    <source>
        <dbReference type="Proteomes" id="UP000282311"/>
    </source>
</evidence>
<dbReference type="EMBL" id="RBAH01000010">
    <property type="protein sequence ID" value="RKN84064.1"/>
    <property type="molecule type" value="Genomic_DNA"/>
</dbReference>
<evidence type="ECO:0008006" key="3">
    <source>
        <dbReference type="Google" id="ProtNLM"/>
    </source>
</evidence>
<comment type="caution">
    <text evidence="1">The sequence shown here is derived from an EMBL/GenBank/DDBJ whole genome shotgun (WGS) entry which is preliminary data.</text>
</comment>
<name>A0A3B0CHD0_9BACL</name>
<dbReference type="GO" id="GO:0005975">
    <property type="term" value="P:carbohydrate metabolic process"/>
    <property type="evidence" value="ECO:0007669"/>
    <property type="project" value="InterPro"/>
</dbReference>
<evidence type="ECO:0000313" key="1">
    <source>
        <dbReference type="EMBL" id="RKN84064.1"/>
    </source>
</evidence>
<keyword evidence="2" id="KW-1185">Reference proteome</keyword>
<dbReference type="Gene3D" id="3.20.20.370">
    <property type="entry name" value="Glycoside hydrolase/deacetylase"/>
    <property type="match status" value="1"/>
</dbReference>
<protein>
    <recommendedName>
        <fullName evidence="3">NodB homology domain-containing protein</fullName>
    </recommendedName>
</protein>
<dbReference type="Proteomes" id="UP000282311">
    <property type="component" value="Unassembled WGS sequence"/>
</dbReference>
<reference evidence="1 2" key="1">
    <citation type="journal article" date="2007" name="Int. J. Syst. Evol. Microbiol.">
        <title>Paenibacillus ginsengarvi sp. nov., isolated from soil from ginseng cultivation.</title>
        <authorList>
            <person name="Yoon M.H."/>
            <person name="Ten L.N."/>
            <person name="Im W.T."/>
        </authorList>
    </citation>
    <scope>NUCLEOTIDE SEQUENCE [LARGE SCALE GENOMIC DNA]</scope>
    <source>
        <strain evidence="1 2">KCTC 13059</strain>
    </source>
</reference>
<dbReference type="OrthoDB" id="2492838at2"/>
<dbReference type="SUPFAM" id="SSF88713">
    <property type="entry name" value="Glycoside hydrolase/deacetylase"/>
    <property type="match status" value="1"/>
</dbReference>
<accession>A0A3B0CHD0</accession>
<dbReference type="AlphaFoldDB" id="A0A3B0CHD0"/>
<sequence length="583" mass="64585">MIHVIWNEKQAVHRWNQGRDEYTPYLFEILKQSGFAYTVWSPEAWLNSRPQGVSIVAGLDPRADWSGIFEDYCRSGNALLTIGDTHSLDAALGVKRVRSIKEGWIDWSGSALADGLRSSFHFFGGTLVKAEEGVETEGAVTLSNGSPTSHPAVTFKAYPGGAAALLSVDLARTFCLIQQGISVVKDGVPSPDGSGLINDDIWKADDGSVLDWVRDRNALEAGGIPFYMHPIVDEFRLLFIRLLHRLSKTVSRTMAQVWFWPEGLEAVGHISHDTDGNAPEAAEVMLDRLKEAGIKSSWCIIMPGYPEALYKRIVAEGHEMALHYNALESEGCYWDEELFNEQLAALQSQMAAIGGPAHIKTNKNHYLRWEGDVQFYKWCERAGIVFEQSKGGTKQGNKGFLAGTCHPYLPMSDSADRNRIMKVYSNPTLAWDPPVPIRCTMPEAKVLLDRSKEVYGVAHFLYHPATMAAHDNVGSGFLELLRYGEEQGLVWWTALELYNWLELRRTVQATVEDGYLRITAERVCKGLTVLLPPDAALPEGGGAAVIRSERMVNRCGMPLRQLILDVPQGVTSIPLREASAAAV</sequence>
<dbReference type="InterPro" id="IPR011330">
    <property type="entry name" value="Glyco_hydro/deAcase_b/a-brl"/>
</dbReference>
<organism evidence="1 2">
    <name type="scientific">Paenibacillus ginsengarvi</name>
    <dbReference type="NCBI Taxonomy" id="400777"/>
    <lineage>
        <taxon>Bacteria</taxon>
        <taxon>Bacillati</taxon>
        <taxon>Bacillota</taxon>
        <taxon>Bacilli</taxon>
        <taxon>Bacillales</taxon>
        <taxon>Paenibacillaceae</taxon>
        <taxon>Paenibacillus</taxon>
    </lineage>
</organism>